<dbReference type="AlphaFoldDB" id="T1JL11"/>
<proteinExistence type="inferred from homology"/>
<dbReference type="GO" id="GO:0005886">
    <property type="term" value="C:plasma membrane"/>
    <property type="evidence" value="ECO:0007669"/>
    <property type="project" value="TreeGrafter"/>
</dbReference>
<evidence type="ECO:0000256" key="4">
    <source>
        <dbReference type="ARBA" id="ARBA00022461"/>
    </source>
</evidence>
<keyword evidence="9 13" id="KW-0472">Membrane</keyword>
<keyword evidence="5 12" id="KW-0812">Transmembrane</keyword>
<evidence type="ECO:0000256" key="3">
    <source>
        <dbReference type="ARBA" id="ARBA00022448"/>
    </source>
</evidence>
<dbReference type="InterPro" id="IPR001873">
    <property type="entry name" value="ENaC"/>
</dbReference>
<reference evidence="15" key="1">
    <citation type="submission" date="2011-05" db="EMBL/GenBank/DDBJ databases">
        <authorList>
            <person name="Richards S.R."/>
            <person name="Qu J."/>
            <person name="Jiang H."/>
            <person name="Jhangiani S.N."/>
            <person name="Agravi P."/>
            <person name="Goodspeed R."/>
            <person name="Gross S."/>
            <person name="Mandapat C."/>
            <person name="Jackson L."/>
            <person name="Mathew T."/>
            <person name="Pu L."/>
            <person name="Thornton R."/>
            <person name="Saada N."/>
            <person name="Wilczek-Boney K.B."/>
            <person name="Lee S."/>
            <person name="Kovar C."/>
            <person name="Wu Y."/>
            <person name="Scherer S.E."/>
            <person name="Worley K.C."/>
            <person name="Muzny D.M."/>
            <person name="Gibbs R."/>
        </authorList>
    </citation>
    <scope>NUCLEOTIDE SEQUENCE</scope>
    <source>
        <strain evidence="15">Brora</strain>
    </source>
</reference>
<dbReference type="EMBL" id="JH432007">
    <property type="status" value="NOT_ANNOTATED_CDS"/>
    <property type="molecule type" value="Genomic_DNA"/>
</dbReference>
<dbReference type="STRING" id="126957.T1JL11"/>
<reference evidence="14" key="2">
    <citation type="submission" date="2015-02" db="UniProtKB">
        <authorList>
            <consortium name="EnsemblMetazoa"/>
        </authorList>
    </citation>
    <scope>IDENTIFICATION</scope>
</reference>
<evidence type="ECO:0000256" key="8">
    <source>
        <dbReference type="ARBA" id="ARBA00023065"/>
    </source>
</evidence>
<evidence type="ECO:0000256" key="9">
    <source>
        <dbReference type="ARBA" id="ARBA00023136"/>
    </source>
</evidence>
<evidence type="ECO:0000313" key="14">
    <source>
        <dbReference type="EnsemblMetazoa" id="SMAR014541-PA"/>
    </source>
</evidence>
<dbReference type="OMA" id="EYINCAC"/>
<evidence type="ECO:0000256" key="7">
    <source>
        <dbReference type="ARBA" id="ARBA00023053"/>
    </source>
</evidence>
<dbReference type="HOGENOM" id="CLU_558091_0_0_1"/>
<evidence type="ECO:0000256" key="12">
    <source>
        <dbReference type="RuleBase" id="RU000679"/>
    </source>
</evidence>
<dbReference type="Pfam" id="PF00858">
    <property type="entry name" value="ASC"/>
    <property type="match status" value="1"/>
</dbReference>
<feature type="transmembrane region" description="Helical" evidence="13">
    <location>
        <begin position="54"/>
        <end position="72"/>
    </location>
</feature>
<dbReference type="PANTHER" id="PTHR11690">
    <property type="entry name" value="AMILORIDE-SENSITIVE SODIUM CHANNEL-RELATED"/>
    <property type="match status" value="1"/>
</dbReference>
<evidence type="ECO:0000256" key="5">
    <source>
        <dbReference type="ARBA" id="ARBA00022692"/>
    </source>
</evidence>
<dbReference type="GO" id="GO:0015280">
    <property type="term" value="F:ligand-gated sodium channel activity"/>
    <property type="evidence" value="ECO:0007669"/>
    <property type="project" value="TreeGrafter"/>
</dbReference>
<sequence length="422" mass="48048">MSGQVDPLPRNPVKLKTAVYVPPVRSRNSYSEAKITLPGFHIVLNKRNGRFRRFLWVLILLASGIICLYQAIDRLLLLIASPVEMVSRIEILDNIKFPSFTLCPFDINSTPEIKREQINFAKASKGETVNSVWNLLNFGVSNERIWQLNGINENNTKVELKMKKILPLTKPLSNLTQVSALAYLGTCMTVITDSTMDFMGAALVLRITQLIDDDDPTVEDSSAFTIYAHLDGLPAKHHAFFMGHIIIRNHKTVIALTRSKFTYVNRSSYQCTDRVTAAHCWSNCIETRLNQNDSCRLPYMWKNLSKCTSPNESYAAYNMTLKMYLETKPDDCKCSKSCKEEFYEMNIDVQENVKNITILEIYFQRNTMQIVAEKYSYGLVAFVCDLGGNLGFYLGVSLLTITEMVEYFILCCKSCSTKLQKK</sequence>
<evidence type="ECO:0000256" key="6">
    <source>
        <dbReference type="ARBA" id="ARBA00022989"/>
    </source>
</evidence>
<dbReference type="EnsemblMetazoa" id="SMAR014541-RA">
    <property type="protein sequence ID" value="SMAR014541-PA"/>
    <property type="gene ID" value="SMAR014541"/>
</dbReference>
<keyword evidence="4 12" id="KW-0894">Sodium channel</keyword>
<evidence type="ECO:0000256" key="11">
    <source>
        <dbReference type="ARBA" id="ARBA00023303"/>
    </source>
</evidence>
<evidence type="ECO:0000313" key="15">
    <source>
        <dbReference type="Proteomes" id="UP000014500"/>
    </source>
</evidence>
<keyword evidence="3 12" id="KW-0813">Transport</keyword>
<name>T1JL11_STRMM</name>
<comment type="similarity">
    <text evidence="2 12">Belongs to the amiloride-sensitive sodium channel (TC 1.A.6) family.</text>
</comment>
<evidence type="ECO:0000256" key="1">
    <source>
        <dbReference type="ARBA" id="ARBA00004141"/>
    </source>
</evidence>
<evidence type="ECO:0000256" key="13">
    <source>
        <dbReference type="SAM" id="Phobius"/>
    </source>
</evidence>
<dbReference type="PANTHER" id="PTHR11690:SF300">
    <property type="entry name" value="PICKPOCKET PROTEIN 19"/>
    <property type="match status" value="1"/>
</dbReference>
<keyword evidence="7" id="KW-0915">Sodium</keyword>
<keyword evidence="8 12" id="KW-0406">Ion transport</keyword>
<keyword evidence="15" id="KW-1185">Reference proteome</keyword>
<dbReference type="Proteomes" id="UP000014500">
    <property type="component" value="Unassembled WGS sequence"/>
</dbReference>
<evidence type="ECO:0000256" key="10">
    <source>
        <dbReference type="ARBA" id="ARBA00023201"/>
    </source>
</evidence>
<keyword evidence="11 12" id="KW-0407">Ion channel</keyword>
<keyword evidence="10 12" id="KW-0739">Sodium transport</keyword>
<dbReference type="eggNOG" id="KOG4294">
    <property type="taxonomic scope" value="Eukaryota"/>
</dbReference>
<organism evidence="14 15">
    <name type="scientific">Strigamia maritima</name>
    <name type="common">European centipede</name>
    <name type="synonym">Geophilus maritimus</name>
    <dbReference type="NCBI Taxonomy" id="126957"/>
    <lineage>
        <taxon>Eukaryota</taxon>
        <taxon>Metazoa</taxon>
        <taxon>Ecdysozoa</taxon>
        <taxon>Arthropoda</taxon>
        <taxon>Myriapoda</taxon>
        <taxon>Chilopoda</taxon>
        <taxon>Pleurostigmophora</taxon>
        <taxon>Geophilomorpha</taxon>
        <taxon>Linotaeniidae</taxon>
        <taxon>Strigamia</taxon>
    </lineage>
</organism>
<comment type="subcellular location">
    <subcellularLocation>
        <location evidence="1">Membrane</location>
        <topology evidence="1">Multi-pass membrane protein</topology>
    </subcellularLocation>
</comment>
<keyword evidence="6 13" id="KW-1133">Transmembrane helix</keyword>
<protein>
    <submittedName>
        <fullName evidence="14">Uncharacterized protein</fullName>
    </submittedName>
</protein>
<dbReference type="Gene3D" id="1.10.287.770">
    <property type="entry name" value="YojJ-like"/>
    <property type="match status" value="1"/>
</dbReference>
<dbReference type="PRINTS" id="PR01078">
    <property type="entry name" value="AMINACHANNEL"/>
</dbReference>
<accession>T1JL11</accession>
<evidence type="ECO:0000256" key="2">
    <source>
        <dbReference type="ARBA" id="ARBA00007193"/>
    </source>
</evidence>
<dbReference type="PhylomeDB" id="T1JL11"/>